<organism evidence="1 2">
    <name type="scientific">Pseudomonas chlororaphis</name>
    <dbReference type="NCBI Taxonomy" id="587753"/>
    <lineage>
        <taxon>Bacteria</taxon>
        <taxon>Pseudomonadati</taxon>
        <taxon>Pseudomonadota</taxon>
        <taxon>Gammaproteobacteria</taxon>
        <taxon>Pseudomonadales</taxon>
        <taxon>Pseudomonadaceae</taxon>
        <taxon>Pseudomonas</taxon>
    </lineage>
</organism>
<gene>
    <name evidence="1" type="ORF">BTN82_15180</name>
</gene>
<evidence type="ECO:0000313" key="2">
    <source>
        <dbReference type="Proteomes" id="UP000185578"/>
    </source>
</evidence>
<accession>A0A1Q8EPU2</accession>
<name>A0A1Q8EPU2_9PSED</name>
<dbReference type="Gene3D" id="2.40.50.230">
    <property type="entry name" value="Gp5 N-terminal domain"/>
    <property type="match status" value="1"/>
</dbReference>
<sequence length="183" mass="19627">MGIELEYGEVSAVDYVTCRIRVRLDDRDGVESFWLNVPQRNTQATQRRPLMPELNEQVAVLLDADGVGGVYLGGIYSTAEPPPVVDENTDYVRFSDGTVSTYDRAVGVMTLDCVGELLLKCGRNITVEAGEPVVVKAPSATLDIPQVTLNGNLQVNGDVSVNGNINATGTVLDVGGNSNHHSH</sequence>
<evidence type="ECO:0000313" key="1">
    <source>
        <dbReference type="EMBL" id="OLF53808.1"/>
    </source>
</evidence>
<dbReference type="OrthoDB" id="4931325at2"/>
<proteinExistence type="predicted"/>
<dbReference type="InterPro" id="IPR037026">
    <property type="entry name" value="Vgr_OB-fold_dom_sf"/>
</dbReference>
<dbReference type="EMBL" id="MSCT01000011">
    <property type="protein sequence ID" value="OLF53808.1"/>
    <property type="molecule type" value="Genomic_DNA"/>
</dbReference>
<dbReference type="AlphaFoldDB" id="A0A1Q8EPU2"/>
<reference evidence="1 2" key="1">
    <citation type="submission" date="2016-12" db="EMBL/GenBank/DDBJ databases">
        <authorList>
            <person name="Song W.-J."/>
            <person name="Kurnit D.M."/>
        </authorList>
    </citation>
    <scope>NUCLEOTIDE SEQUENCE [LARGE SCALE GENOMIC DNA]</scope>
    <source>
        <strain evidence="1 2">PCL1601</strain>
    </source>
</reference>
<comment type="caution">
    <text evidence="1">The sequence shown here is derived from an EMBL/GenBank/DDBJ whole genome shotgun (WGS) entry which is preliminary data.</text>
</comment>
<dbReference type="InterPro" id="IPR013046">
    <property type="entry name" value="GpV/Gp45"/>
</dbReference>
<dbReference type="Gene3D" id="6.20.150.10">
    <property type="match status" value="1"/>
</dbReference>
<dbReference type="NCBIfam" id="TIGR01644">
    <property type="entry name" value="phage_P2_V"/>
    <property type="match status" value="1"/>
</dbReference>
<dbReference type="Proteomes" id="UP000185578">
    <property type="component" value="Unassembled WGS sequence"/>
</dbReference>
<dbReference type="RefSeq" id="WP_075119943.1">
    <property type="nucleotide sequence ID" value="NZ_MSCT01000011.1"/>
</dbReference>
<protein>
    <submittedName>
        <fullName evidence="1">Baseplate assembly protein</fullName>
    </submittedName>
</protein>